<keyword evidence="9" id="KW-0967">Endosome</keyword>
<dbReference type="SMART" id="SM00355">
    <property type="entry name" value="ZnF_C2H2"/>
    <property type="match status" value="1"/>
</dbReference>
<evidence type="ECO:0000256" key="2">
    <source>
        <dbReference type="ARBA" id="ARBA00004371"/>
    </source>
</evidence>
<accession>A0A1B6HJ09</accession>
<evidence type="ECO:0000256" key="13">
    <source>
        <dbReference type="ARBA" id="ARBA00023228"/>
    </source>
</evidence>
<dbReference type="GO" id="GO:0099536">
    <property type="term" value="P:synaptic signaling"/>
    <property type="evidence" value="ECO:0007669"/>
    <property type="project" value="TreeGrafter"/>
</dbReference>
<evidence type="ECO:0000256" key="4">
    <source>
        <dbReference type="ARBA" id="ARBA00010938"/>
    </source>
</evidence>
<keyword evidence="7" id="KW-0808">Transferase</keyword>
<evidence type="ECO:0000256" key="1">
    <source>
        <dbReference type="ARBA" id="ARBA00000900"/>
    </source>
</evidence>
<evidence type="ECO:0000256" key="5">
    <source>
        <dbReference type="ARBA" id="ARBA00012483"/>
    </source>
</evidence>
<keyword evidence="12" id="KW-0862">Zinc</keyword>
<name>A0A1B6HJ09_9HEMI</name>
<dbReference type="CDD" id="cd02338">
    <property type="entry name" value="ZZ_PCMF_like"/>
    <property type="match status" value="1"/>
</dbReference>
<dbReference type="PROSITE" id="PS50135">
    <property type="entry name" value="ZF_ZZ_2"/>
    <property type="match status" value="1"/>
</dbReference>
<dbReference type="Pfam" id="PF00569">
    <property type="entry name" value="ZZ"/>
    <property type="match status" value="1"/>
</dbReference>
<feature type="compositionally biased region" description="Polar residues" evidence="15">
    <location>
        <begin position="276"/>
        <end position="289"/>
    </location>
</feature>
<evidence type="ECO:0000313" key="17">
    <source>
        <dbReference type="EMBL" id="JAS74555.1"/>
    </source>
</evidence>
<feature type="domain" description="ZZ-type" evidence="16">
    <location>
        <begin position="4"/>
        <end position="60"/>
    </location>
</feature>
<feature type="compositionally biased region" description="Low complexity" evidence="15">
    <location>
        <begin position="180"/>
        <end position="192"/>
    </location>
</feature>
<evidence type="ECO:0000256" key="15">
    <source>
        <dbReference type="SAM" id="MobiDB-lite"/>
    </source>
</evidence>
<dbReference type="InterPro" id="IPR013087">
    <property type="entry name" value="Znf_C2H2_type"/>
</dbReference>
<feature type="compositionally biased region" description="Low complexity" evidence="15">
    <location>
        <begin position="255"/>
        <end position="274"/>
    </location>
</feature>
<feature type="region of interest" description="Disordered" evidence="15">
    <location>
        <begin position="246"/>
        <end position="289"/>
    </location>
</feature>
<dbReference type="InterPro" id="IPR000433">
    <property type="entry name" value="Znf_ZZ"/>
</dbReference>
<dbReference type="GO" id="GO:0010646">
    <property type="term" value="P:regulation of cell communication"/>
    <property type="evidence" value="ECO:0007669"/>
    <property type="project" value="UniProtKB-ARBA"/>
</dbReference>
<evidence type="ECO:0000256" key="8">
    <source>
        <dbReference type="ARBA" id="ARBA00022723"/>
    </source>
</evidence>
<comment type="catalytic activity">
    <reaction evidence="1">
        <text>S-ubiquitinyl-[E2 ubiquitin-conjugating enzyme]-L-cysteine + [acceptor protein]-L-lysine = [E2 ubiquitin-conjugating enzyme]-L-cysteine + N(6)-ubiquitinyl-[acceptor protein]-L-lysine.</text>
        <dbReference type="EC" id="2.3.2.27"/>
    </reaction>
</comment>
<comment type="subcellular location">
    <subcellularLocation>
        <location evidence="3">Late endosome</location>
    </subcellularLocation>
    <subcellularLocation>
        <location evidence="2">Lysosome</location>
    </subcellularLocation>
</comment>
<dbReference type="InterPro" id="IPR050774">
    <property type="entry name" value="KCMF1/Dystrophin"/>
</dbReference>
<dbReference type="SUPFAM" id="SSF57850">
    <property type="entry name" value="RING/U-box"/>
    <property type="match status" value="1"/>
</dbReference>
<dbReference type="EMBL" id="GECU01033151">
    <property type="protein sequence ID" value="JAS74555.1"/>
    <property type="molecule type" value="Transcribed_RNA"/>
</dbReference>
<evidence type="ECO:0000256" key="12">
    <source>
        <dbReference type="ARBA" id="ARBA00022833"/>
    </source>
</evidence>
<dbReference type="GO" id="GO:0061630">
    <property type="term" value="F:ubiquitin protein ligase activity"/>
    <property type="evidence" value="ECO:0007669"/>
    <property type="project" value="UniProtKB-EC"/>
</dbReference>
<keyword evidence="8" id="KW-0479">Metal-binding</keyword>
<evidence type="ECO:0000256" key="6">
    <source>
        <dbReference type="ARBA" id="ARBA00014999"/>
    </source>
</evidence>
<organism evidence="17">
    <name type="scientific">Homalodisca liturata</name>
    <dbReference type="NCBI Taxonomy" id="320908"/>
    <lineage>
        <taxon>Eukaryota</taxon>
        <taxon>Metazoa</taxon>
        <taxon>Ecdysozoa</taxon>
        <taxon>Arthropoda</taxon>
        <taxon>Hexapoda</taxon>
        <taxon>Insecta</taxon>
        <taxon>Pterygota</taxon>
        <taxon>Neoptera</taxon>
        <taxon>Paraneoptera</taxon>
        <taxon>Hemiptera</taxon>
        <taxon>Auchenorrhyncha</taxon>
        <taxon>Membracoidea</taxon>
        <taxon>Cicadellidae</taxon>
        <taxon>Cicadellinae</taxon>
        <taxon>Proconiini</taxon>
        <taxon>Homalodisca</taxon>
    </lineage>
</organism>
<evidence type="ECO:0000256" key="9">
    <source>
        <dbReference type="ARBA" id="ARBA00022753"/>
    </source>
</evidence>
<dbReference type="SMART" id="SM00291">
    <property type="entry name" value="ZnF_ZZ"/>
    <property type="match status" value="1"/>
</dbReference>
<evidence type="ECO:0000256" key="14">
    <source>
        <dbReference type="PROSITE-ProRule" id="PRU00228"/>
    </source>
</evidence>
<evidence type="ECO:0000259" key="16">
    <source>
        <dbReference type="PROSITE" id="PS50135"/>
    </source>
</evidence>
<dbReference type="PANTHER" id="PTHR12268:SF13">
    <property type="entry name" value="E3 UBIQUITIN-PROTEIN LIGASE KCMF1"/>
    <property type="match status" value="1"/>
</dbReference>
<feature type="region of interest" description="Disordered" evidence="15">
    <location>
        <begin position="353"/>
        <end position="423"/>
    </location>
</feature>
<evidence type="ECO:0000256" key="7">
    <source>
        <dbReference type="ARBA" id="ARBA00022679"/>
    </source>
</evidence>
<dbReference type="GO" id="GO:0005770">
    <property type="term" value="C:late endosome"/>
    <property type="evidence" value="ECO:0007669"/>
    <property type="project" value="UniProtKB-SubCell"/>
</dbReference>
<proteinExistence type="inferred from homology"/>
<reference evidence="17" key="1">
    <citation type="submission" date="2015-11" db="EMBL/GenBank/DDBJ databases">
        <title>De novo transcriptome assembly of four potential Pierce s Disease insect vectors from Arizona vineyards.</title>
        <authorList>
            <person name="Tassone E.E."/>
        </authorList>
    </citation>
    <scope>NUCLEOTIDE SEQUENCE</scope>
</reference>
<dbReference type="InterPro" id="IPR008598">
    <property type="entry name" value="Di19_Zn-bd"/>
</dbReference>
<keyword evidence="10 14" id="KW-0863">Zinc-finger</keyword>
<dbReference type="GO" id="GO:0005886">
    <property type="term" value="C:plasma membrane"/>
    <property type="evidence" value="ECO:0007669"/>
    <property type="project" value="TreeGrafter"/>
</dbReference>
<dbReference type="PANTHER" id="PTHR12268">
    <property type="entry name" value="E3 UBIQUITIN-PROTEIN LIGASE KCMF1"/>
    <property type="match status" value="1"/>
</dbReference>
<dbReference type="AlphaFoldDB" id="A0A1B6HJ09"/>
<gene>
    <name evidence="17" type="ORF">g.47229</name>
</gene>
<dbReference type="InterPro" id="IPR043145">
    <property type="entry name" value="Znf_ZZ_sf"/>
</dbReference>
<dbReference type="GO" id="GO:0023051">
    <property type="term" value="P:regulation of signaling"/>
    <property type="evidence" value="ECO:0007669"/>
    <property type="project" value="UniProtKB-ARBA"/>
</dbReference>
<protein>
    <recommendedName>
        <fullName evidence="6">E3 ubiquitin-protein ligase KCMF1</fullName>
        <ecNumber evidence="5">2.3.2.27</ecNumber>
    </recommendedName>
</protein>
<keyword evidence="13" id="KW-0458">Lysosome</keyword>
<sequence>MSRHEGVSCDSCLKGNFRGRRYKCLICYDYDLCATCYEAGSTTTRHTTEHPMQCILTRSDFDLYYGGEALTVEQPQSFTCPYCGKMGFTETALQEHVTSDHSETSFEVVCPVCAALPGGEPNLVTDDFAGHLTLEHRSGPRDLISFLDEPTASRHGVRRIPHPTRGVGGPRTRRTNMHFSSSGGLSSLSPSSRDSVDPIAELLSQLSGVRRTAASSGSTPSQLQQLQMQLQLERTQVRAARQQLERLPRRQAQNASSTAASSSGPAATAPPHTSLPADSTSAPTQAHTSQLMLTRCLEASLTDVERETAERSRADRSLFVQELVLTTLSDEPQPLARSEPKMVCGTVARDYPRGLDSVPKRPVARGRPQAPPPALRSLAPVPAPARHHSGTGTIREVVPPSYAGTTRRKPVRPVQTSEPPPSH</sequence>
<dbReference type="Gene3D" id="3.30.60.90">
    <property type="match status" value="1"/>
</dbReference>
<evidence type="ECO:0000256" key="3">
    <source>
        <dbReference type="ARBA" id="ARBA00004603"/>
    </source>
</evidence>
<keyword evidence="11" id="KW-0833">Ubl conjugation pathway</keyword>
<evidence type="ECO:0000256" key="11">
    <source>
        <dbReference type="ARBA" id="ARBA00022786"/>
    </source>
</evidence>
<dbReference type="GO" id="GO:0045202">
    <property type="term" value="C:synapse"/>
    <property type="evidence" value="ECO:0007669"/>
    <property type="project" value="GOC"/>
</dbReference>
<dbReference type="PROSITE" id="PS01357">
    <property type="entry name" value="ZF_ZZ_1"/>
    <property type="match status" value="1"/>
</dbReference>
<dbReference type="GO" id="GO:0008270">
    <property type="term" value="F:zinc ion binding"/>
    <property type="evidence" value="ECO:0007669"/>
    <property type="project" value="UniProtKB-KW"/>
</dbReference>
<feature type="region of interest" description="Disordered" evidence="15">
    <location>
        <begin position="154"/>
        <end position="195"/>
    </location>
</feature>
<dbReference type="Pfam" id="PF05605">
    <property type="entry name" value="zf-Di19"/>
    <property type="match status" value="1"/>
</dbReference>
<comment type="similarity">
    <text evidence="4">Belongs to the KCMF1 family.</text>
</comment>
<dbReference type="GO" id="GO:0005764">
    <property type="term" value="C:lysosome"/>
    <property type="evidence" value="ECO:0007669"/>
    <property type="project" value="UniProtKB-SubCell"/>
</dbReference>
<evidence type="ECO:0000256" key="10">
    <source>
        <dbReference type="ARBA" id="ARBA00022771"/>
    </source>
</evidence>
<dbReference type="EC" id="2.3.2.27" evidence="5"/>